<name>A0A914DXK1_9BILA</name>
<feature type="domain" description="Extracellular sulfatase C-terminal" evidence="15">
    <location>
        <begin position="535"/>
        <end position="584"/>
    </location>
</feature>
<reference evidence="17" key="1">
    <citation type="submission" date="2022-11" db="UniProtKB">
        <authorList>
            <consortium name="WormBaseParasite"/>
        </authorList>
    </citation>
    <scope>IDENTIFICATION</scope>
</reference>
<feature type="region of interest" description="Disordered" evidence="13">
    <location>
        <begin position="622"/>
        <end position="656"/>
    </location>
</feature>
<evidence type="ECO:0000256" key="2">
    <source>
        <dbReference type="ARBA" id="ARBA00004240"/>
    </source>
</evidence>
<dbReference type="GO" id="GO:0008449">
    <property type="term" value="F:N-acetylglucosamine-6-sulfatase activity"/>
    <property type="evidence" value="ECO:0007669"/>
    <property type="project" value="TreeGrafter"/>
</dbReference>
<protein>
    <submittedName>
        <fullName evidence="17">Uncharacterized protein</fullName>
    </submittedName>
</protein>
<dbReference type="GO" id="GO:0005783">
    <property type="term" value="C:endoplasmic reticulum"/>
    <property type="evidence" value="ECO:0007669"/>
    <property type="project" value="UniProtKB-SubCell"/>
</dbReference>
<keyword evidence="12" id="KW-0325">Glycoprotein</keyword>
<keyword evidence="6" id="KW-0479">Metal-binding</keyword>
<evidence type="ECO:0000313" key="16">
    <source>
        <dbReference type="Proteomes" id="UP000887540"/>
    </source>
</evidence>
<evidence type="ECO:0000256" key="4">
    <source>
        <dbReference type="ARBA" id="ARBA00004348"/>
    </source>
</evidence>
<evidence type="ECO:0000256" key="9">
    <source>
        <dbReference type="ARBA" id="ARBA00022824"/>
    </source>
</evidence>
<dbReference type="GO" id="GO:0005539">
    <property type="term" value="F:glycosaminoglycan binding"/>
    <property type="evidence" value="ECO:0007669"/>
    <property type="project" value="TreeGrafter"/>
</dbReference>
<dbReference type="Pfam" id="PF12548">
    <property type="entry name" value="DUF3740"/>
    <property type="match status" value="1"/>
</dbReference>
<sequence length="781" mass="91897">MNVMPKTLKLLKQRGVEFKHGFVSTPICCPSRSSILTGLYVHNHNVMTNNQNCSGPEWRNIHEQRTFAVYLKEIGYDTGYFGKYLNEYDGSYIPPGWTSWMGQIKNSRFYNYTINLNGVKIKHGFDYEEDYFTDRITNQTLEFIQDHVMHHAEDPFLAVVSYPAPHGPEDPAPQYSHLFDGVETHRTESWNYAPNPDKQWLLQHTGKMEPAHVVFTDLLHKRRLQTLQSVDDAVHKIASELRFLNELSNTFIIFTSDHGYHLGQFGLIKGKNMPYEFDIKVPFFMRGPGLQRDVEINSIVSNIDIAPTIIDMAGLNIPKHMDGRSILDLIGTGYKHKRAHFNANISTTENKSWRQTLLIERGKMPKLGKIRDRFLKQREKFKKEIRIDIECSKPEYQAPCKPNQHWHCLKNAVGRWRIYKCRENGKDLEKCKCGKRRNKRDANDSDEQDSLDNMKPVKEMEENEEEMEENQWFQGIMDDDEIVYPISAKQRRSIATFRPILQSFEEKDDSNSKTPTFPSIENDHIEALCQQYNSSIFCHYLDHDQDLETWNKQKKKIDGKIATLRMKLSTFKDIRKQLRQNRPTVKTKIENEENSETCKCEHDDTHPLLKDDVPITDQELLEYQNRRRESRRRSKNSRIRPRTDPKTSMNSRTEKALRKNCSVPQMNCFKHNAEHWKTPPFWPEELGEFCFCQNSNNNTYWCLRTVNETHNFLYCEFITNFISYYDLNSDPYQLTNIVYTLDLKSLDTLSTQLKRLKSCKSADECEHYSSEKWYSPYVPKQ</sequence>
<feature type="region of interest" description="Disordered" evidence="13">
    <location>
        <begin position="436"/>
        <end position="464"/>
    </location>
</feature>
<dbReference type="WBParaSite" id="ACRNAN_scaffold4208.g13522.t1">
    <property type="protein sequence ID" value="ACRNAN_scaffold4208.g13522.t1"/>
    <property type="gene ID" value="ACRNAN_scaffold4208.g13522"/>
</dbReference>
<feature type="compositionally biased region" description="Basic residues" evidence="13">
    <location>
        <begin position="628"/>
        <end position="640"/>
    </location>
</feature>
<evidence type="ECO:0000313" key="17">
    <source>
        <dbReference type="WBParaSite" id="ACRNAN_scaffold4208.g13522.t1"/>
    </source>
</evidence>
<dbReference type="AlphaFoldDB" id="A0A914DXK1"/>
<organism evidence="16 17">
    <name type="scientific">Acrobeloides nanus</name>
    <dbReference type="NCBI Taxonomy" id="290746"/>
    <lineage>
        <taxon>Eukaryota</taxon>
        <taxon>Metazoa</taxon>
        <taxon>Ecdysozoa</taxon>
        <taxon>Nematoda</taxon>
        <taxon>Chromadorea</taxon>
        <taxon>Rhabditida</taxon>
        <taxon>Tylenchina</taxon>
        <taxon>Cephalobomorpha</taxon>
        <taxon>Cephaloboidea</taxon>
        <taxon>Cephalobidae</taxon>
        <taxon>Acrobeloides</taxon>
    </lineage>
</organism>
<dbReference type="InterPro" id="IPR024609">
    <property type="entry name" value="Extracellular_sulfatase_C"/>
</dbReference>
<evidence type="ECO:0000256" key="11">
    <source>
        <dbReference type="ARBA" id="ARBA00023034"/>
    </source>
</evidence>
<keyword evidence="16" id="KW-1185">Reference proteome</keyword>
<proteinExistence type="inferred from homology"/>
<feature type="domain" description="Sulfatase N-terminal" evidence="14">
    <location>
        <begin position="7"/>
        <end position="314"/>
    </location>
</feature>
<dbReference type="Gene3D" id="3.40.720.10">
    <property type="entry name" value="Alkaline Phosphatase, subunit A"/>
    <property type="match status" value="1"/>
</dbReference>
<evidence type="ECO:0000259" key="15">
    <source>
        <dbReference type="Pfam" id="PF12548"/>
    </source>
</evidence>
<evidence type="ECO:0000256" key="5">
    <source>
        <dbReference type="ARBA" id="ARBA00008779"/>
    </source>
</evidence>
<evidence type="ECO:0000256" key="13">
    <source>
        <dbReference type="SAM" id="MobiDB-lite"/>
    </source>
</evidence>
<keyword evidence="8" id="KW-0378">Hydrolase</keyword>
<evidence type="ECO:0000256" key="1">
    <source>
        <dbReference type="ARBA" id="ARBA00001913"/>
    </source>
</evidence>
<dbReference type="InterPro" id="IPR024607">
    <property type="entry name" value="Sulfatase_CS"/>
</dbReference>
<dbReference type="InterPro" id="IPR017850">
    <property type="entry name" value="Alkaline_phosphatase_core_sf"/>
</dbReference>
<dbReference type="GO" id="GO:0009986">
    <property type="term" value="C:cell surface"/>
    <property type="evidence" value="ECO:0007669"/>
    <property type="project" value="UniProtKB-SubCell"/>
</dbReference>
<comment type="cofactor">
    <cofactor evidence="1">
        <name>Ca(2+)</name>
        <dbReference type="ChEBI" id="CHEBI:29108"/>
    </cofactor>
</comment>
<comment type="similarity">
    <text evidence="5">Belongs to the sulfatase family.</text>
</comment>
<evidence type="ECO:0000256" key="10">
    <source>
        <dbReference type="ARBA" id="ARBA00022837"/>
    </source>
</evidence>
<evidence type="ECO:0000256" key="6">
    <source>
        <dbReference type="ARBA" id="ARBA00022723"/>
    </source>
</evidence>
<keyword evidence="11" id="KW-0333">Golgi apparatus</keyword>
<dbReference type="Pfam" id="PF00884">
    <property type="entry name" value="Sulfatase"/>
    <property type="match status" value="1"/>
</dbReference>
<dbReference type="CDD" id="cd16147">
    <property type="entry name" value="G6S"/>
    <property type="match status" value="1"/>
</dbReference>
<dbReference type="Proteomes" id="UP000887540">
    <property type="component" value="Unplaced"/>
</dbReference>
<dbReference type="GO" id="GO:0046872">
    <property type="term" value="F:metal ion binding"/>
    <property type="evidence" value="ECO:0007669"/>
    <property type="project" value="UniProtKB-KW"/>
</dbReference>
<dbReference type="PANTHER" id="PTHR43108">
    <property type="entry name" value="N-ACETYLGLUCOSAMINE-6-SULFATASE FAMILY MEMBER"/>
    <property type="match status" value="1"/>
</dbReference>
<comment type="subcellular location">
    <subcellularLocation>
        <location evidence="3">Cell surface</location>
    </subcellularLocation>
    <subcellularLocation>
        <location evidence="2">Endoplasmic reticulum</location>
    </subcellularLocation>
    <subcellularLocation>
        <location evidence="4">Golgi apparatus</location>
        <location evidence="4">Golgi stack</location>
    </subcellularLocation>
</comment>
<dbReference type="SUPFAM" id="SSF53649">
    <property type="entry name" value="Alkaline phosphatase-like"/>
    <property type="match status" value="1"/>
</dbReference>
<dbReference type="PANTHER" id="PTHR43108:SF16">
    <property type="entry name" value="EXTRACELLULAR SULFATASE SULF-1 HOMOLOG"/>
    <property type="match status" value="1"/>
</dbReference>
<dbReference type="GO" id="GO:0005795">
    <property type="term" value="C:Golgi stack"/>
    <property type="evidence" value="ECO:0007669"/>
    <property type="project" value="UniProtKB-SubCell"/>
</dbReference>
<evidence type="ECO:0000256" key="7">
    <source>
        <dbReference type="ARBA" id="ARBA00022729"/>
    </source>
</evidence>
<evidence type="ECO:0000256" key="8">
    <source>
        <dbReference type="ARBA" id="ARBA00022801"/>
    </source>
</evidence>
<accession>A0A914DXK1</accession>
<keyword evidence="10" id="KW-0106">Calcium</keyword>
<keyword evidence="9" id="KW-0256">Endoplasmic reticulum</keyword>
<evidence type="ECO:0000256" key="3">
    <source>
        <dbReference type="ARBA" id="ARBA00004241"/>
    </source>
</evidence>
<dbReference type="InterPro" id="IPR000917">
    <property type="entry name" value="Sulfatase_N"/>
</dbReference>
<keyword evidence="7" id="KW-0732">Signal</keyword>
<evidence type="ECO:0000256" key="12">
    <source>
        <dbReference type="ARBA" id="ARBA00023180"/>
    </source>
</evidence>
<dbReference type="PROSITE" id="PS00523">
    <property type="entry name" value="SULFATASE_1"/>
    <property type="match status" value="1"/>
</dbReference>
<evidence type="ECO:0000259" key="14">
    <source>
        <dbReference type="Pfam" id="PF00884"/>
    </source>
</evidence>